<dbReference type="PANTHER" id="PTHR30041:SF5">
    <property type="entry name" value="ARSENATE REDUCTASE-RELATED"/>
    <property type="match status" value="1"/>
</dbReference>
<keyword evidence="2" id="KW-0059">Arsenical resistance</keyword>
<comment type="caution">
    <text evidence="8">The sequence shown here is derived from an EMBL/GenBank/DDBJ whole genome shotgun (WGS) entry which is preliminary data.</text>
</comment>
<sequence length="114" mass="12998">MSITIYHNPKCSKSRETLALIREAGIEPMIVEYLKTPVNPATIKRLIQESGISIDKALRTEVEVYHQYVEGKDLSDDAIIQLMSEHPTLMNRPFVSSEKGTRFCRPPELVKELL</sequence>
<reference evidence="8 9" key="1">
    <citation type="submission" date="2018-10" db="EMBL/GenBank/DDBJ databases">
        <title>Genomic Encyclopedia of Type Strains, Phase IV (KMG-IV): sequencing the most valuable type-strain genomes for metagenomic binning, comparative biology and taxonomic classification.</title>
        <authorList>
            <person name="Goeker M."/>
        </authorList>
    </citation>
    <scope>NUCLEOTIDE SEQUENCE [LARGE SCALE GENOMIC DNA]</scope>
    <source>
        <strain evidence="8 9">DSM 23800</strain>
    </source>
</reference>
<evidence type="ECO:0000256" key="3">
    <source>
        <dbReference type="ARBA" id="ARBA00023002"/>
    </source>
</evidence>
<dbReference type="GO" id="GO:0046685">
    <property type="term" value="P:response to arsenic-containing substance"/>
    <property type="evidence" value="ECO:0007669"/>
    <property type="project" value="UniProtKB-KW"/>
</dbReference>
<gene>
    <name evidence="8" type="ORF">DES31_1744</name>
</gene>
<evidence type="ECO:0000313" key="8">
    <source>
        <dbReference type="EMBL" id="RKR70745.1"/>
    </source>
</evidence>
<comment type="catalytic activity">
    <reaction evidence="7">
        <text>[glutaredoxin]-dithiol + arsenate + glutathione + H(+) = glutathionyl-S-S-[glutaredoxin] + arsenite + H2O</text>
        <dbReference type="Rhea" id="RHEA:22016"/>
        <dbReference type="Rhea" id="RHEA-COMP:10729"/>
        <dbReference type="Rhea" id="RHEA-COMP:17668"/>
        <dbReference type="ChEBI" id="CHEBI:15377"/>
        <dbReference type="ChEBI" id="CHEBI:15378"/>
        <dbReference type="ChEBI" id="CHEBI:29242"/>
        <dbReference type="ChEBI" id="CHEBI:29950"/>
        <dbReference type="ChEBI" id="CHEBI:48597"/>
        <dbReference type="ChEBI" id="CHEBI:57925"/>
        <dbReference type="ChEBI" id="CHEBI:146199"/>
        <dbReference type="EC" id="1.20.4.1"/>
    </reaction>
</comment>
<dbReference type="RefSeq" id="WP_121124045.1">
    <property type="nucleotide sequence ID" value="NZ_CP016604.1"/>
</dbReference>
<keyword evidence="9" id="KW-1185">Reference proteome</keyword>
<dbReference type="CDD" id="cd03034">
    <property type="entry name" value="ArsC_ArsC"/>
    <property type="match status" value="1"/>
</dbReference>
<evidence type="ECO:0000256" key="7">
    <source>
        <dbReference type="RuleBase" id="RU362029"/>
    </source>
</evidence>
<organism evidence="8 9">
    <name type="scientific">Otariodibacter oris</name>
    <dbReference type="NCBI Taxonomy" id="1032623"/>
    <lineage>
        <taxon>Bacteria</taxon>
        <taxon>Pseudomonadati</taxon>
        <taxon>Pseudomonadota</taxon>
        <taxon>Gammaproteobacteria</taxon>
        <taxon>Pasteurellales</taxon>
        <taxon>Pasteurellaceae</taxon>
        <taxon>Otariodibacter</taxon>
    </lineage>
</organism>
<dbReference type="EC" id="1.20.4.1" evidence="4 7"/>
<comment type="similarity">
    <text evidence="1 6 7">Belongs to the ArsC family.</text>
</comment>
<dbReference type="InterPro" id="IPR036249">
    <property type="entry name" value="Thioredoxin-like_sf"/>
</dbReference>
<dbReference type="PROSITE" id="PS51353">
    <property type="entry name" value="ARSC"/>
    <property type="match status" value="1"/>
</dbReference>
<dbReference type="OrthoDB" id="9790554at2"/>
<dbReference type="InterPro" id="IPR006659">
    <property type="entry name" value="Arsenate_reductase"/>
</dbReference>
<dbReference type="InterPro" id="IPR006660">
    <property type="entry name" value="Arsenate_reductase-like"/>
</dbReference>
<keyword evidence="3 7" id="KW-0560">Oxidoreductase</keyword>
<proteinExistence type="inferred from homology"/>
<dbReference type="SUPFAM" id="SSF52833">
    <property type="entry name" value="Thioredoxin-like"/>
    <property type="match status" value="1"/>
</dbReference>
<dbReference type="Pfam" id="PF03960">
    <property type="entry name" value="ArsC"/>
    <property type="match status" value="1"/>
</dbReference>
<dbReference type="PANTHER" id="PTHR30041">
    <property type="entry name" value="ARSENATE REDUCTASE"/>
    <property type="match status" value="1"/>
</dbReference>
<dbReference type="GO" id="GO:0008794">
    <property type="term" value="F:arsenate reductase (glutaredoxin) activity"/>
    <property type="evidence" value="ECO:0007669"/>
    <property type="project" value="UniProtKB-UniRule"/>
</dbReference>
<dbReference type="NCBIfam" id="TIGR00014">
    <property type="entry name" value="arsC"/>
    <property type="match status" value="1"/>
</dbReference>
<dbReference type="Proteomes" id="UP000280099">
    <property type="component" value="Unassembled WGS sequence"/>
</dbReference>
<dbReference type="EMBL" id="RBJC01000010">
    <property type="protein sequence ID" value="RKR70745.1"/>
    <property type="molecule type" value="Genomic_DNA"/>
</dbReference>
<dbReference type="AlphaFoldDB" id="A0A420XEJ6"/>
<dbReference type="Gene3D" id="3.40.30.10">
    <property type="entry name" value="Glutaredoxin"/>
    <property type="match status" value="1"/>
</dbReference>
<evidence type="ECO:0000256" key="2">
    <source>
        <dbReference type="ARBA" id="ARBA00022849"/>
    </source>
</evidence>
<evidence type="ECO:0000256" key="5">
    <source>
        <dbReference type="ARBA" id="ARBA00039879"/>
    </source>
</evidence>
<protein>
    <recommendedName>
        <fullName evidence="5 7">Arsenate reductase</fullName>
        <ecNumber evidence="4 7">1.20.4.1</ecNumber>
    </recommendedName>
</protein>
<name>A0A420XEJ6_9PAST</name>
<evidence type="ECO:0000313" key="9">
    <source>
        <dbReference type="Proteomes" id="UP000280099"/>
    </source>
</evidence>
<accession>A0A420XEJ6</accession>
<evidence type="ECO:0000256" key="4">
    <source>
        <dbReference type="ARBA" id="ARBA00038969"/>
    </source>
</evidence>
<evidence type="ECO:0000256" key="1">
    <source>
        <dbReference type="ARBA" id="ARBA00007198"/>
    </source>
</evidence>
<evidence type="ECO:0000256" key="6">
    <source>
        <dbReference type="PROSITE-ProRule" id="PRU01282"/>
    </source>
</evidence>